<dbReference type="AlphaFoldDB" id="A0A1H3RPE5"/>
<sequence length="29" mass="3223">MLARGVPGELAIAVDDVQNRWISFVHEKA</sequence>
<proteinExistence type="predicted"/>
<dbReference type="Proteomes" id="UP000199515">
    <property type="component" value="Unassembled WGS sequence"/>
</dbReference>
<evidence type="ECO:0000313" key="2">
    <source>
        <dbReference type="Proteomes" id="UP000199515"/>
    </source>
</evidence>
<dbReference type="EMBL" id="FNON01000011">
    <property type="protein sequence ID" value="SDZ27566.1"/>
    <property type="molecule type" value="Genomic_DNA"/>
</dbReference>
<evidence type="ECO:0000313" key="1">
    <source>
        <dbReference type="EMBL" id="SDZ27566.1"/>
    </source>
</evidence>
<protein>
    <submittedName>
        <fullName evidence="1">Uncharacterized protein</fullName>
    </submittedName>
</protein>
<gene>
    <name evidence="1" type="ORF">SAMN05421504_111244</name>
</gene>
<accession>A0A1H3RPE5</accession>
<reference evidence="1 2" key="1">
    <citation type="submission" date="2016-10" db="EMBL/GenBank/DDBJ databases">
        <authorList>
            <person name="de Groot N.N."/>
        </authorList>
    </citation>
    <scope>NUCLEOTIDE SEQUENCE [LARGE SCALE GENOMIC DNA]</scope>
    <source>
        <strain evidence="1 2">CPCC 202699</strain>
    </source>
</reference>
<name>A0A1H3RPE5_9PSEU</name>
<organism evidence="1 2">
    <name type="scientific">Amycolatopsis xylanica</name>
    <dbReference type="NCBI Taxonomy" id="589385"/>
    <lineage>
        <taxon>Bacteria</taxon>
        <taxon>Bacillati</taxon>
        <taxon>Actinomycetota</taxon>
        <taxon>Actinomycetes</taxon>
        <taxon>Pseudonocardiales</taxon>
        <taxon>Pseudonocardiaceae</taxon>
        <taxon>Amycolatopsis</taxon>
    </lineage>
</organism>
<keyword evidence="2" id="KW-1185">Reference proteome</keyword>